<evidence type="ECO:0000256" key="10">
    <source>
        <dbReference type="RuleBase" id="RU361274"/>
    </source>
</evidence>
<evidence type="ECO:0000256" key="4">
    <source>
        <dbReference type="ARBA" id="ARBA00022723"/>
    </source>
</evidence>
<dbReference type="GO" id="GO:0005507">
    <property type="term" value="F:copper ion binding"/>
    <property type="evidence" value="ECO:0007669"/>
    <property type="project" value="TreeGrafter"/>
</dbReference>
<dbReference type="NCBIfam" id="TIGR00726">
    <property type="entry name" value="peptidoglycan editing factor PgeF"/>
    <property type="match status" value="1"/>
</dbReference>
<keyword evidence="5" id="KW-0378">Hydrolase</keyword>
<dbReference type="Gene3D" id="3.60.140.10">
    <property type="entry name" value="CNF1/YfiH-like putative cysteine hydrolases"/>
    <property type="match status" value="1"/>
</dbReference>
<keyword evidence="12" id="KW-1185">Reference proteome</keyword>
<organism evidence="11 12">
    <name type="scientific">Aliidiomarina taiwanensis</name>
    <dbReference type="NCBI Taxonomy" id="946228"/>
    <lineage>
        <taxon>Bacteria</taxon>
        <taxon>Pseudomonadati</taxon>
        <taxon>Pseudomonadota</taxon>
        <taxon>Gammaproteobacteria</taxon>
        <taxon>Alteromonadales</taxon>
        <taxon>Idiomarinaceae</taxon>
        <taxon>Aliidiomarina</taxon>
    </lineage>
</organism>
<comment type="similarity">
    <text evidence="2 10">Belongs to the purine nucleoside phosphorylase YfiH/LACC1 family.</text>
</comment>
<dbReference type="Proteomes" id="UP000286976">
    <property type="component" value="Unassembled WGS sequence"/>
</dbReference>
<evidence type="ECO:0000313" key="12">
    <source>
        <dbReference type="Proteomes" id="UP000286976"/>
    </source>
</evidence>
<dbReference type="PANTHER" id="PTHR30616">
    <property type="entry name" value="UNCHARACTERIZED PROTEIN YFIH"/>
    <property type="match status" value="1"/>
</dbReference>
<dbReference type="EMBL" id="PIPQ01000007">
    <property type="protein sequence ID" value="RUO39030.1"/>
    <property type="molecule type" value="Genomic_DNA"/>
</dbReference>
<comment type="catalytic activity">
    <reaction evidence="9">
        <text>S-methyl-5'-thioadenosine + phosphate = 5-(methylsulfanyl)-alpha-D-ribose 1-phosphate + adenine</text>
        <dbReference type="Rhea" id="RHEA:11852"/>
        <dbReference type="ChEBI" id="CHEBI:16708"/>
        <dbReference type="ChEBI" id="CHEBI:17509"/>
        <dbReference type="ChEBI" id="CHEBI:43474"/>
        <dbReference type="ChEBI" id="CHEBI:58533"/>
        <dbReference type="EC" id="2.4.2.28"/>
    </reaction>
    <physiologicalReaction direction="left-to-right" evidence="9">
        <dbReference type="Rhea" id="RHEA:11853"/>
    </physiologicalReaction>
</comment>
<name>A0A432WYZ2_9GAMM</name>
<keyword evidence="3" id="KW-0808">Transferase</keyword>
<comment type="catalytic activity">
    <reaction evidence="1">
        <text>inosine + phosphate = alpha-D-ribose 1-phosphate + hypoxanthine</text>
        <dbReference type="Rhea" id="RHEA:27646"/>
        <dbReference type="ChEBI" id="CHEBI:17368"/>
        <dbReference type="ChEBI" id="CHEBI:17596"/>
        <dbReference type="ChEBI" id="CHEBI:43474"/>
        <dbReference type="ChEBI" id="CHEBI:57720"/>
        <dbReference type="EC" id="2.4.2.1"/>
    </reaction>
    <physiologicalReaction direction="left-to-right" evidence="1">
        <dbReference type="Rhea" id="RHEA:27647"/>
    </physiologicalReaction>
</comment>
<evidence type="ECO:0000256" key="5">
    <source>
        <dbReference type="ARBA" id="ARBA00022801"/>
    </source>
</evidence>
<sequence>MIETVAPRWQVNSRVHGFTTLRSGGVSTGPYAALNLGLHVGDNEAAVRENRLRVSKYCHLPPEVHWLQQVHGTDVVHVSQAPQLVPEADASYTRTPQQVLAIMTADCLPLFIADHAGTEIALLHCGWRSVAGGIIERTLASFQTPTGGLHAWLGPAIGPLAFEVGDDVVQAMVQMQPNHLSHFKASGNRWLLDLPALVTAELSRHGVYHVSSSGQCTYSESERFFSYRRDGQTGRMASFLWLAAPPAE</sequence>
<evidence type="ECO:0000256" key="6">
    <source>
        <dbReference type="ARBA" id="ARBA00022833"/>
    </source>
</evidence>
<protein>
    <recommendedName>
        <fullName evidence="10">Purine nucleoside phosphorylase</fullName>
    </recommendedName>
</protein>
<dbReference type="GO" id="GO:0017061">
    <property type="term" value="F:S-methyl-5-thioadenosine phosphorylase activity"/>
    <property type="evidence" value="ECO:0007669"/>
    <property type="project" value="UniProtKB-EC"/>
</dbReference>
<evidence type="ECO:0000256" key="8">
    <source>
        <dbReference type="ARBA" id="ARBA00048968"/>
    </source>
</evidence>
<keyword evidence="4" id="KW-0479">Metal-binding</keyword>
<keyword evidence="6" id="KW-0862">Zinc</keyword>
<accession>A0A432WYZ2</accession>
<proteinExistence type="inferred from homology"/>
<dbReference type="InterPro" id="IPR038371">
    <property type="entry name" value="Cu_polyphenol_OxRdtase_sf"/>
</dbReference>
<dbReference type="CDD" id="cd16833">
    <property type="entry name" value="YfiH"/>
    <property type="match status" value="1"/>
</dbReference>
<evidence type="ECO:0000256" key="2">
    <source>
        <dbReference type="ARBA" id="ARBA00007353"/>
    </source>
</evidence>
<dbReference type="Pfam" id="PF02578">
    <property type="entry name" value="Cu-oxidase_4"/>
    <property type="match status" value="1"/>
</dbReference>
<comment type="catalytic activity">
    <reaction evidence="8">
        <text>adenosine + phosphate = alpha-D-ribose 1-phosphate + adenine</text>
        <dbReference type="Rhea" id="RHEA:27642"/>
        <dbReference type="ChEBI" id="CHEBI:16335"/>
        <dbReference type="ChEBI" id="CHEBI:16708"/>
        <dbReference type="ChEBI" id="CHEBI:43474"/>
        <dbReference type="ChEBI" id="CHEBI:57720"/>
        <dbReference type="EC" id="2.4.2.1"/>
    </reaction>
    <physiologicalReaction direction="left-to-right" evidence="8">
        <dbReference type="Rhea" id="RHEA:27643"/>
    </physiologicalReaction>
</comment>
<evidence type="ECO:0000256" key="1">
    <source>
        <dbReference type="ARBA" id="ARBA00000553"/>
    </source>
</evidence>
<evidence type="ECO:0000256" key="7">
    <source>
        <dbReference type="ARBA" id="ARBA00047989"/>
    </source>
</evidence>
<dbReference type="RefSeq" id="WP_126757906.1">
    <property type="nucleotide sequence ID" value="NZ_PIPQ01000007.1"/>
</dbReference>
<evidence type="ECO:0000256" key="3">
    <source>
        <dbReference type="ARBA" id="ARBA00022679"/>
    </source>
</evidence>
<dbReference type="InterPro" id="IPR011324">
    <property type="entry name" value="Cytotoxic_necrot_fac-like_cat"/>
</dbReference>
<evidence type="ECO:0000313" key="11">
    <source>
        <dbReference type="EMBL" id="RUO39030.1"/>
    </source>
</evidence>
<gene>
    <name evidence="11" type="ORF">CWE15_09785</name>
</gene>
<dbReference type="SUPFAM" id="SSF64438">
    <property type="entry name" value="CNF1/YfiH-like putative cysteine hydrolases"/>
    <property type="match status" value="1"/>
</dbReference>
<dbReference type="AlphaFoldDB" id="A0A432WYZ2"/>
<dbReference type="PANTHER" id="PTHR30616:SF2">
    <property type="entry name" value="PURINE NUCLEOSIDE PHOSPHORYLASE LACC1"/>
    <property type="match status" value="1"/>
</dbReference>
<dbReference type="GO" id="GO:0016787">
    <property type="term" value="F:hydrolase activity"/>
    <property type="evidence" value="ECO:0007669"/>
    <property type="project" value="UniProtKB-KW"/>
</dbReference>
<comment type="caution">
    <text evidence="11">The sequence shown here is derived from an EMBL/GenBank/DDBJ whole genome shotgun (WGS) entry which is preliminary data.</text>
</comment>
<comment type="catalytic activity">
    <reaction evidence="7">
        <text>adenosine + H2O + H(+) = inosine + NH4(+)</text>
        <dbReference type="Rhea" id="RHEA:24408"/>
        <dbReference type="ChEBI" id="CHEBI:15377"/>
        <dbReference type="ChEBI" id="CHEBI:15378"/>
        <dbReference type="ChEBI" id="CHEBI:16335"/>
        <dbReference type="ChEBI" id="CHEBI:17596"/>
        <dbReference type="ChEBI" id="CHEBI:28938"/>
        <dbReference type="EC" id="3.5.4.4"/>
    </reaction>
    <physiologicalReaction direction="left-to-right" evidence="7">
        <dbReference type="Rhea" id="RHEA:24409"/>
    </physiologicalReaction>
</comment>
<dbReference type="InterPro" id="IPR003730">
    <property type="entry name" value="Cu_polyphenol_OxRdtase"/>
</dbReference>
<evidence type="ECO:0000256" key="9">
    <source>
        <dbReference type="ARBA" id="ARBA00049893"/>
    </source>
</evidence>
<reference evidence="11 12" key="1">
    <citation type="journal article" date="2011" name="Front. Microbiol.">
        <title>Genomic signatures of strain selection and enhancement in Bacillus atrophaeus var. globigii, a historical biowarfare simulant.</title>
        <authorList>
            <person name="Gibbons H.S."/>
            <person name="Broomall S.M."/>
            <person name="McNew L.A."/>
            <person name="Daligault H."/>
            <person name="Chapman C."/>
            <person name="Bruce D."/>
            <person name="Karavis M."/>
            <person name="Krepps M."/>
            <person name="McGregor P.A."/>
            <person name="Hong C."/>
            <person name="Park K.H."/>
            <person name="Akmal A."/>
            <person name="Feldman A."/>
            <person name="Lin J.S."/>
            <person name="Chang W.E."/>
            <person name="Higgs B.W."/>
            <person name="Demirev P."/>
            <person name="Lindquist J."/>
            <person name="Liem A."/>
            <person name="Fochler E."/>
            <person name="Read T.D."/>
            <person name="Tapia R."/>
            <person name="Johnson S."/>
            <person name="Bishop-Lilly K.A."/>
            <person name="Detter C."/>
            <person name="Han C."/>
            <person name="Sozhamannan S."/>
            <person name="Rosenzweig C.N."/>
            <person name="Skowronski E.W."/>
        </authorList>
    </citation>
    <scope>NUCLEOTIDE SEQUENCE [LARGE SCALE GENOMIC DNA]</scope>
    <source>
        <strain evidence="11 12">AIT1</strain>
    </source>
</reference>
<dbReference type="OrthoDB" id="4279at2"/>